<evidence type="ECO:0000259" key="2">
    <source>
        <dbReference type="Pfam" id="PF03972"/>
    </source>
</evidence>
<protein>
    <submittedName>
        <fullName evidence="4">MmgE/PrpD family protein</fullName>
    </submittedName>
</protein>
<dbReference type="AlphaFoldDB" id="A0A934ITI2"/>
<dbReference type="PANTHER" id="PTHR16943:SF8">
    <property type="entry name" value="2-METHYLCITRATE DEHYDRATASE"/>
    <property type="match status" value="1"/>
</dbReference>
<comment type="caution">
    <text evidence="4">The sequence shown here is derived from an EMBL/GenBank/DDBJ whole genome shotgun (WGS) entry which is preliminary data.</text>
</comment>
<gene>
    <name evidence="4" type="ORF">JCR33_22740</name>
</gene>
<dbReference type="Gene3D" id="1.10.4100.10">
    <property type="entry name" value="2-methylcitrate dehydratase PrpD"/>
    <property type="match status" value="1"/>
</dbReference>
<accession>A0A934ITI2</accession>
<dbReference type="InterPro" id="IPR042188">
    <property type="entry name" value="MmgE/PrpD_sf_2"/>
</dbReference>
<feature type="domain" description="MmgE/PrpD C-terminal" evidence="3">
    <location>
        <begin position="283"/>
        <end position="437"/>
    </location>
</feature>
<evidence type="ECO:0000259" key="3">
    <source>
        <dbReference type="Pfam" id="PF19305"/>
    </source>
</evidence>
<dbReference type="SUPFAM" id="SSF103378">
    <property type="entry name" value="2-methylcitrate dehydratase PrpD"/>
    <property type="match status" value="1"/>
</dbReference>
<dbReference type="Pfam" id="PF03972">
    <property type="entry name" value="MmgE_PrpD_N"/>
    <property type="match status" value="1"/>
</dbReference>
<feature type="domain" description="MmgE/PrpD N-terminal" evidence="2">
    <location>
        <begin position="30"/>
        <end position="259"/>
    </location>
</feature>
<dbReference type="PANTHER" id="PTHR16943">
    <property type="entry name" value="2-METHYLCITRATE DEHYDRATASE-RELATED"/>
    <property type="match status" value="1"/>
</dbReference>
<organism evidence="4 5">
    <name type="scientific">Acuticoccus mangrovi</name>
    <dbReference type="NCBI Taxonomy" id="2796142"/>
    <lineage>
        <taxon>Bacteria</taxon>
        <taxon>Pseudomonadati</taxon>
        <taxon>Pseudomonadota</taxon>
        <taxon>Alphaproteobacteria</taxon>
        <taxon>Hyphomicrobiales</taxon>
        <taxon>Amorphaceae</taxon>
        <taxon>Acuticoccus</taxon>
    </lineage>
</organism>
<name>A0A934ITI2_9HYPH</name>
<proteinExistence type="inferred from homology"/>
<dbReference type="InterPro" id="IPR045337">
    <property type="entry name" value="MmgE_PrpD_C"/>
</dbReference>
<dbReference type="InterPro" id="IPR045336">
    <property type="entry name" value="MmgE_PrpD_N"/>
</dbReference>
<reference evidence="4" key="1">
    <citation type="submission" date="2020-12" db="EMBL/GenBank/DDBJ databases">
        <title>Bacterial taxonomy.</title>
        <authorList>
            <person name="Pan X."/>
        </authorList>
    </citation>
    <scope>NUCLEOTIDE SEQUENCE</scope>
    <source>
        <strain evidence="4">B2012</strain>
    </source>
</reference>
<evidence type="ECO:0000256" key="1">
    <source>
        <dbReference type="ARBA" id="ARBA00006174"/>
    </source>
</evidence>
<dbReference type="EMBL" id="JAEKJA010000031">
    <property type="protein sequence ID" value="MBJ3778536.1"/>
    <property type="molecule type" value="Genomic_DNA"/>
</dbReference>
<dbReference type="RefSeq" id="WP_198884442.1">
    <property type="nucleotide sequence ID" value="NZ_JAEKJA010000031.1"/>
</dbReference>
<dbReference type="InterPro" id="IPR036148">
    <property type="entry name" value="MmgE/PrpD_sf"/>
</dbReference>
<dbReference type="Gene3D" id="3.30.1330.120">
    <property type="entry name" value="2-methylcitrate dehydratase PrpD"/>
    <property type="match status" value="1"/>
</dbReference>
<evidence type="ECO:0000313" key="4">
    <source>
        <dbReference type="EMBL" id="MBJ3778536.1"/>
    </source>
</evidence>
<keyword evidence="5" id="KW-1185">Reference proteome</keyword>
<dbReference type="GO" id="GO:0016829">
    <property type="term" value="F:lyase activity"/>
    <property type="evidence" value="ECO:0007669"/>
    <property type="project" value="InterPro"/>
</dbReference>
<dbReference type="Proteomes" id="UP000609531">
    <property type="component" value="Unassembled WGS sequence"/>
</dbReference>
<dbReference type="InterPro" id="IPR042183">
    <property type="entry name" value="MmgE/PrpD_sf_1"/>
</dbReference>
<evidence type="ECO:0000313" key="5">
    <source>
        <dbReference type="Proteomes" id="UP000609531"/>
    </source>
</evidence>
<dbReference type="InterPro" id="IPR005656">
    <property type="entry name" value="MmgE_PrpD"/>
</dbReference>
<sequence length="465" mass="47302">MMLKSRLDDPAEPEAAVGTQSLAIARGVARRLAEQSRAALPEDVVTLARLTILDTVGAVLSGIQTPPALAALAAVGDEAGPAPVLGSACTLTPRAAALVNATAGHALDFDDCNLQMPGHVSVVIVPALFALLAHPGAIPDEADVVRAIVAGFEAGCLFGQTIAPGHYAAGFHATGTIGTLAAAGAVATLMGLDETTTAQSFAIAMTMAAGLKGTFGTMAKPLHAGRAAENGLLAVRLAAAGLETYEDLFERPQGFAATHAPAVPAPLGAAGGYLIRHNLFKFHAACYGTQAAIDCAARALGDVVPAEVRSVELETSETNRNTCSIGVPASSAEARFSLAHCIGMGAAGRDTADPAAYEETLADPAVVAFRDRVRIAYRPDDEITRARLTVTLEDGTLRQVEADAAAPPADGAAHRQRLEAKFRSLAASVIGADRAETVVAAAAGLRTAADARALVAETVLPAHGA</sequence>
<dbReference type="Pfam" id="PF19305">
    <property type="entry name" value="MmgE_PrpD_C"/>
    <property type="match status" value="1"/>
</dbReference>
<comment type="similarity">
    <text evidence="1">Belongs to the PrpD family.</text>
</comment>